<evidence type="ECO:0008006" key="2">
    <source>
        <dbReference type="Google" id="ProtNLM"/>
    </source>
</evidence>
<dbReference type="AlphaFoldDB" id="X0UVF7"/>
<name>X0UVF7_9ZZZZ</name>
<proteinExistence type="predicted"/>
<protein>
    <recommendedName>
        <fullName evidence="2">Sulfotransferase domain-containing protein</fullName>
    </recommendedName>
</protein>
<dbReference type="Gene3D" id="3.40.50.300">
    <property type="entry name" value="P-loop containing nucleotide triphosphate hydrolases"/>
    <property type="match status" value="1"/>
</dbReference>
<evidence type="ECO:0000313" key="1">
    <source>
        <dbReference type="EMBL" id="GAG04283.1"/>
    </source>
</evidence>
<reference evidence="1" key="1">
    <citation type="journal article" date="2014" name="Front. Microbiol.">
        <title>High frequency of phylogenetically diverse reductive dehalogenase-homologous genes in deep subseafloor sedimentary metagenomes.</title>
        <authorList>
            <person name="Kawai M."/>
            <person name="Futagami T."/>
            <person name="Toyoda A."/>
            <person name="Takaki Y."/>
            <person name="Nishi S."/>
            <person name="Hori S."/>
            <person name="Arai W."/>
            <person name="Tsubouchi T."/>
            <person name="Morono Y."/>
            <person name="Uchiyama I."/>
            <person name="Ito T."/>
            <person name="Fujiyama A."/>
            <person name="Inagaki F."/>
            <person name="Takami H."/>
        </authorList>
    </citation>
    <scope>NUCLEOTIDE SEQUENCE</scope>
    <source>
        <strain evidence="1">Expedition CK06-06</strain>
    </source>
</reference>
<sequence>MLILFTSICKTGSGSFWWGIKHNFDAKRFWVKNNIRAYRDLMSLGNLGIYEALQTGTKIKITTEEPQFIVTHFPHGLHKVLPIEKFEYITFLRHPMRRSISEIQYVLGGESIYRNRMNLCVFFDNQKWDYKKLNSKQLKAVLEYCLEHSIGCNIMTKQLSGLEPLSNIFPKHKRPSGSVYTPGSSNLVKYHSSTMETFLEAAKKNLKDYKFIGFQENGSNDHKLCSKVF</sequence>
<accession>X0UVF7</accession>
<feature type="non-terminal residue" evidence="1">
    <location>
        <position position="229"/>
    </location>
</feature>
<gene>
    <name evidence="1" type="ORF">S01H1_32578</name>
</gene>
<dbReference type="EMBL" id="BARS01020179">
    <property type="protein sequence ID" value="GAG04283.1"/>
    <property type="molecule type" value="Genomic_DNA"/>
</dbReference>
<comment type="caution">
    <text evidence="1">The sequence shown here is derived from an EMBL/GenBank/DDBJ whole genome shotgun (WGS) entry which is preliminary data.</text>
</comment>
<organism evidence="1">
    <name type="scientific">marine sediment metagenome</name>
    <dbReference type="NCBI Taxonomy" id="412755"/>
    <lineage>
        <taxon>unclassified sequences</taxon>
        <taxon>metagenomes</taxon>
        <taxon>ecological metagenomes</taxon>
    </lineage>
</organism>
<dbReference type="InterPro" id="IPR027417">
    <property type="entry name" value="P-loop_NTPase"/>
</dbReference>